<dbReference type="RefSeq" id="WP_116479784.1">
    <property type="nucleotide sequence ID" value="NZ_QEKV01000002.1"/>
</dbReference>
<sequence>MKKVMVLLFAFIFILQGCNKTTNEKINDETESSKSESEEVEDTSKDKYGREYEDGNIVIRSDELRNMTIDFFTWFSVGDPKMLDCLYLDDAKKEGLRNLLSTDEGKKIVSKVANSVDFSSDGIPDAVFLKAEIDKDGNCFKNEMGTGITLSGPCYTNFINVLKAKNEEPFTDINEFSDYLDRFVEFYPAKNVEVDALDYCYYEGKPLIMGDKFLDYFGIFSDVNESTKTPLDLVKNGFLKSAEPDAVTKAILEPLSKSEYIKTYDLLREAKVNKDWDFDPNPTMKDLFQRPDEVRAKFLSDMRKLPNPLIKTYIEDGKKKTLVIYYYEDLYAPGATRVMIEDYFVMDSIENFSGVVFENIVSNTLAKQ</sequence>
<evidence type="ECO:0000313" key="2">
    <source>
        <dbReference type="EMBL" id="PVY95345.1"/>
    </source>
</evidence>
<evidence type="ECO:0008006" key="4">
    <source>
        <dbReference type="Google" id="ProtNLM"/>
    </source>
</evidence>
<gene>
    <name evidence="2" type="ORF">C7381_102235</name>
</gene>
<organism evidence="2 3">
    <name type="scientific">Ezakiella coagulans</name>
    <dbReference type="NCBI Taxonomy" id="46507"/>
    <lineage>
        <taxon>Bacteria</taxon>
        <taxon>Bacillati</taxon>
        <taxon>Bacillota</taxon>
        <taxon>Tissierellia</taxon>
        <taxon>Ezakiella</taxon>
    </lineage>
</organism>
<reference evidence="2 3" key="1">
    <citation type="submission" date="2018-04" db="EMBL/GenBank/DDBJ databases">
        <title>Genomic Encyclopedia of Type Strains, Phase IV (KMG-IV): sequencing the most valuable type-strain genomes for metagenomic binning, comparative biology and taxonomic classification.</title>
        <authorList>
            <person name="Goeker M."/>
        </authorList>
    </citation>
    <scope>NUCLEOTIDE SEQUENCE [LARGE SCALE GENOMIC DNA]</scope>
    <source>
        <strain evidence="2 3">DSM 20705</strain>
    </source>
</reference>
<evidence type="ECO:0000313" key="3">
    <source>
        <dbReference type="Proteomes" id="UP000245793"/>
    </source>
</evidence>
<proteinExistence type="predicted"/>
<dbReference type="Proteomes" id="UP000245793">
    <property type="component" value="Unassembled WGS sequence"/>
</dbReference>
<protein>
    <recommendedName>
        <fullName evidence="4">Lipoprotein</fullName>
    </recommendedName>
</protein>
<evidence type="ECO:0000256" key="1">
    <source>
        <dbReference type="SAM" id="MobiDB-lite"/>
    </source>
</evidence>
<name>A0A2U1E624_9FIRM</name>
<keyword evidence="3" id="KW-1185">Reference proteome</keyword>
<accession>A0A2U1E624</accession>
<dbReference type="PROSITE" id="PS51257">
    <property type="entry name" value="PROKAR_LIPOPROTEIN"/>
    <property type="match status" value="1"/>
</dbReference>
<dbReference type="EMBL" id="QEKV01000002">
    <property type="protein sequence ID" value="PVY95345.1"/>
    <property type="molecule type" value="Genomic_DNA"/>
</dbReference>
<dbReference type="AlphaFoldDB" id="A0A2U1E624"/>
<feature type="region of interest" description="Disordered" evidence="1">
    <location>
        <begin position="26"/>
        <end position="46"/>
    </location>
</feature>
<comment type="caution">
    <text evidence="2">The sequence shown here is derived from an EMBL/GenBank/DDBJ whole genome shotgun (WGS) entry which is preliminary data.</text>
</comment>